<protein>
    <submittedName>
        <fullName evidence="1">Type II toxin-antitoxin system PemK/MazF family toxin</fullName>
    </submittedName>
</protein>
<dbReference type="InterPro" id="IPR011067">
    <property type="entry name" value="Plasmid_toxin/cell-grow_inhib"/>
</dbReference>
<gene>
    <name evidence="1" type="ORF">OB144RH_02945</name>
</gene>
<sequence length="118" mass="13348">MEQKEILTRGGIYLAGLDPAKINEIGTTRPIIILNSQTILDSIPPIIFICPLSSQSQPEFSNLHFELDVRDNLEVKSYALIEHCRSVSITRIIYPRLAQATSYEVNRILLILQQLVDV</sequence>
<evidence type="ECO:0000313" key="1">
    <source>
        <dbReference type="EMBL" id="CAK9120546.1"/>
    </source>
</evidence>
<evidence type="ECO:0000313" key="2">
    <source>
        <dbReference type="Proteomes" id="UP001642485"/>
    </source>
</evidence>
<dbReference type="Proteomes" id="UP001642485">
    <property type="component" value="Chromosome"/>
</dbReference>
<dbReference type="InterPro" id="IPR003477">
    <property type="entry name" value="PemK-like"/>
</dbReference>
<proteinExistence type="predicted"/>
<dbReference type="EMBL" id="OZ018776">
    <property type="protein sequence ID" value="CAK9120546.1"/>
    <property type="molecule type" value="Genomic_DNA"/>
</dbReference>
<dbReference type="SUPFAM" id="SSF50118">
    <property type="entry name" value="Cell growth inhibitor/plasmid maintenance toxic component"/>
    <property type="match status" value="1"/>
</dbReference>
<dbReference type="PANTHER" id="PTHR33988:SF2">
    <property type="entry name" value="ENDORIBONUCLEASE MAZF"/>
    <property type="match status" value="1"/>
</dbReference>
<keyword evidence="2" id="KW-1185">Reference proteome</keyword>
<name>A0ABM9NB45_RICHE</name>
<dbReference type="Pfam" id="PF02452">
    <property type="entry name" value="PemK_toxin"/>
    <property type="match status" value="1"/>
</dbReference>
<organism evidence="1 2">
    <name type="scientific">Rickettsia helvetica</name>
    <dbReference type="NCBI Taxonomy" id="35789"/>
    <lineage>
        <taxon>Bacteria</taxon>
        <taxon>Pseudomonadati</taxon>
        <taxon>Pseudomonadota</taxon>
        <taxon>Alphaproteobacteria</taxon>
        <taxon>Rickettsiales</taxon>
        <taxon>Rickettsiaceae</taxon>
        <taxon>Rickettsieae</taxon>
        <taxon>Rickettsia</taxon>
        <taxon>spotted fever group</taxon>
    </lineage>
</organism>
<accession>A0ABM9NB45</accession>
<dbReference type="Gene3D" id="2.30.30.110">
    <property type="match status" value="1"/>
</dbReference>
<reference evidence="1 2" key="1">
    <citation type="submission" date="2024-02" db="EMBL/GenBank/DDBJ databases">
        <authorList>
            <person name="Nijsse B."/>
            <person name="Sprong H."/>
        </authorList>
    </citation>
    <scope>NUCLEOTIDE SEQUENCE [LARGE SCALE GENOMIC DNA]</scope>
    <source>
        <strain evidence="1">OB144</strain>
    </source>
</reference>
<dbReference type="PANTHER" id="PTHR33988">
    <property type="entry name" value="ENDORIBONUCLEASE MAZF-RELATED"/>
    <property type="match status" value="1"/>
</dbReference>